<dbReference type="SMART" id="SM00487">
    <property type="entry name" value="DEXDc"/>
    <property type="match status" value="1"/>
</dbReference>
<feature type="short sequence motif" description="Q motif" evidence="8">
    <location>
        <begin position="1489"/>
        <end position="1517"/>
    </location>
</feature>
<evidence type="ECO:0000313" key="13">
    <source>
        <dbReference type="EMBL" id="KAF5562248.1"/>
    </source>
</evidence>
<dbReference type="PROSITE" id="PS51195">
    <property type="entry name" value="Q_MOTIF"/>
    <property type="match status" value="1"/>
</dbReference>
<keyword evidence="1" id="KW-0677">Repeat</keyword>
<dbReference type="GO" id="GO:0016020">
    <property type="term" value="C:membrane"/>
    <property type="evidence" value="ECO:0007669"/>
    <property type="project" value="InterPro"/>
</dbReference>
<feature type="compositionally biased region" description="Polar residues" evidence="9">
    <location>
        <begin position="7"/>
        <end position="16"/>
    </location>
</feature>
<keyword evidence="5" id="KW-0067">ATP-binding</keyword>
<keyword evidence="6 7" id="KW-0040">ANK repeat</keyword>
<feature type="repeat" description="ANK" evidence="7">
    <location>
        <begin position="159"/>
        <end position="191"/>
    </location>
</feature>
<dbReference type="GO" id="GO:0005524">
    <property type="term" value="F:ATP binding"/>
    <property type="evidence" value="ECO:0007669"/>
    <property type="project" value="UniProtKB-KW"/>
</dbReference>
<feature type="domain" description="DEAD-box RNA helicase Q" evidence="12">
    <location>
        <begin position="1489"/>
        <end position="1517"/>
    </location>
</feature>
<dbReference type="InterPro" id="IPR002110">
    <property type="entry name" value="Ankyrin_rpt"/>
</dbReference>
<dbReference type="Pfam" id="PF12796">
    <property type="entry name" value="Ank_2"/>
    <property type="match status" value="4"/>
</dbReference>
<feature type="region of interest" description="Disordered" evidence="9">
    <location>
        <begin position="805"/>
        <end position="825"/>
    </location>
</feature>
<dbReference type="GO" id="GO:0046873">
    <property type="term" value="F:metal ion transmembrane transporter activity"/>
    <property type="evidence" value="ECO:0007669"/>
    <property type="project" value="InterPro"/>
</dbReference>
<dbReference type="GO" id="GO:0003724">
    <property type="term" value="F:RNA helicase activity"/>
    <property type="evidence" value="ECO:0007669"/>
    <property type="project" value="InterPro"/>
</dbReference>
<dbReference type="InterPro" id="IPR014014">
    <property type="entry name" value="RNA_helicase_DEAD_Q_motif"/>
</dbReference>
<dbReference type="PRINTS" id="PR01415">
    <property type="entry name" value="ANKYRIN"/>
</dbReference>
<dbReference type="PANTHER" id="PTHR24198:SF165">
    <property type="entry name" value="ANKYRIN REPEAT-CONTAINING PROTEIN-RELATED"/>
    <property type="match status" value="1"/>
</dbReference>
<feature type="repeat" description="ANK" evidence="7">
    <location>
        <begin position="328"/>
        <end position="349"/>
    </location>
</feature>
<evidence type="ECO:0000256" key="7">
    <source>
        <dbReference type="PROSITE-ProRule" id="PRU00023"/>
    </source>
</evidence>
<feature type="region of interest" description="Disordered" evidence="9">
    <location>
        <begin position="1378"/>
        <end position="1403"/>
    </location>
</feature>
<feature type="repeat" description="ANK" evidence="7">
    <location>
        <begin position="229"/>
        <end position="261"/>
    </location>
</feature>
<evidence type="ECO:0000256" key="8">
    <source>
        <dbReference type="PROSITE-ProRule" id="PRU00552"/>
    </source>
</evidence>
<dbReference type="InterPro" id="IPR027417">
    <property type="entry name" value="P-loop_NTPase"/>
</dbReference>
<dbReference type="SUPFAM" id="SSF48403">
    <property type="entry name" value="Ankyrin repeat"/>
    <property type="match status" value="2"/>
</dbReference>
<feature type="compositionally biased region" description="Basic residues" evidence="9">
    <location>
        <begin position="759"/>
        <end position="769"/>
    </location>
</feature>
<feature type="compositionally biased region" description="Polar residues" evidence="9">
    <location>
        <begin position="1389"/>
        <end position="1403"/>
    </location>
</feature>
<dbReference type="PROSITE" id="PS51194">
    <property type="entry name" value="HELICASE_CTER"/>
    <property type="match status" value="1"/>
</dbReference>
<feature type="compositionally biased region" description="Polar residues" evidence="9">
    <location>
        <begin position="805"/>
        <end position="820"/>
    </location>
</feature>
<dbReference type="Pfam" id="PF00270">
    <property type="entry name" value="DEAD"/>
    <property type="match status" value="1"/>
</dbReference>
<evidence type="ECO:0000256" key="4">
    <source>
        <dbReference type="ARBA" id="ARBA00022806"/>
    </source>
</evidence>
<feature type="repeat" description="ANK" evidence="7">
    <location>
        <begin position="192"/>
        <end position="215"/>
    </location>
</feature>
<organism evidence="13 14">
    <name type="scientific">Fusarium phyllophilum</name>
    <dbReference type="NCBI Taxonomy" id="47803"/>
    <lineage>
        <taxon>Eukaryota</taxon>
        <taxon>Fungi</taxon>
        <taxon>Dikarya</taxon>
        <taxon>Ascomycota</taxon>
        <taxon>Pezizomycotina</taxon>
        <taxon>Sordariomycetes</taxon>
        <taxon>Hypocreomycetidae</taxon>
        <taxon>Hypocreales</taxon>
        <taxon>Nectriaceae</taxon>
        <taxon>Fusarium</taxon>
        <taxon>Fusarium fujikuroi species complex</taxon>
    </lineage>
</organism>
<dbReference type="PROSITE" id="PS50088">
    <property type="entry name" value="ANK_REPEAT"/>
    <property type="match status" value="7"/>
</dbReference>
<keyword evidence="4" id="KW-0347">Helicase</keyword>
<reference evidence="13 14" key="1">
    <citation type="submission" date="2020-05" db="EMBL/GenBank/DDBJ databases">
        <title>Identification and distribution of gene clusters putatively required for synthesis of sphingolipid metabolism inhibitors in phylogenetically diverse species of the filamentous fungus Fusarium.</title>
        <authorList>
            <person name="Kim H.-S."/>
            <person name="Busman M."/>
            <person name="Brown D.W."/>
            <person name="Divon H."/>
            <person name="Uhlig S."/>
            <person name="Proctor R.H."/>
        </authorList>
    </citation>
    <scope>NUCLEOTIDE SEQUENCE [LARGE SCALE GENOMIC DNA]</scope>
    <source>
        <strain evidence="13 14">NRRL 13617</strain>
    </source>
</reference>
<keyword evidence="2" id="KW-0547">Nucleotide-binding</keyword>
<gene>
    <name evidence="13" type="ORF">FPHYL_5775</name>
</gene>
<accession>A0A8H5JXL9</accession>
<sequence>MSRIPEASSSCNNSSDAVHEMRNSGTDEPVESSSNRFLTTDSARSADSESHDLINLMLNIEADYSYTDKKRLTEVSNLLRRDSAQVNRQDEHERTPLHIAAEHGMLEIARIIINCDHRTLHKKDGNMRQPLHVACREGKTETARLFLDAGADIEDKQYEEATALGDAAYHGRTDVVKLLLDGDANTEVADWDGYTPLHYASSQGHIEVVRSILKHPKTPKTTIDTQDKFGWAALHMAIWGDHPNIVSFLLEEGADMSLKTDLGWTPLLTATPRFPHIIKIILRYRDVQLEVSFGDGYTPLLEASRKSVLETASILIEAKANRKAQDKYRRTALHLASKTGNVDMVKLLFPLLDRETLKHECLGANTPLHLACGARESDDHSERSDVFVIWEDEYEDGHHGSVIQFLLDKGADVHAKNDAGDTPLHYAAASGISSRIEPLLKVVARQDMLAQNKRGWTALRSAYEGKHREIAMTALLGSKHLPEANLGEDNKDNLDALNALQSAFNSTLQAIQDRLEKGPEMDTDRNRLKALWVLMVTLRGFDIQSLVDKTLRSVKKKRGELQKLAQSSVLNTTALGARHPRILQHRHRVAGEMHHPEVRDAEARNSLNYLAELEDILRDPPRTQFQPHFQGFPTPERRSDALNKLLQEFEATITIFLEDKDESGTITRHRSVKDMVYEIGPEKIAEDTIKAMSTISGNNRELLGYELLWMKDLITKIMDKDPYTVPQYHDVNSFFQNSLVHVPNKKSRSRFLRPRALAKHRARSARHGKSTMVDLEDRGKTPHTEEGGNVAATAVYMPYFSFSTSDPSQDGSRVKGTNETGELRAETSARSLEEAYGESVHGSPTLDEWYYHFGEDEGSKRDRNDRNKTQVVSKYLETINTEDHEGQESFSIFDLEKKPARRATVLRVNQLWIWTIADKWLITATSHHPEPNSPTLEEEILKQFRQQGQSAGSSLQPRSATDMSRFIVQHCIGSYDRPPSSGCPVSIGQAFSHFLNRIGRDESAIFEDFRNRTASWQRRTTDKRKKKREDVGSSDTNKTTTSFLSLRESKMSPNEEIRDAIRKTESLFCHIKDVRDELNILRSAARYQENVQKGLTLGETQTSELLSKSVLNDIREMEVVAERIQLAVNTTLSLQQSEIANYQATLATSQGKTVMAFTFATVLFLPLSFLSSLFAMDVASFQQAPAWAFYIIFSKYLIMPLRQLYPDPKAAENHAAPAMIEQHWGLADQQALINAHRNPGYSAIKEASTGTVFFGTPHELVTQKLGEIGTAIAIELGHETRGDLVVSLQTGSAFSELESWKHQALEYDTVSFWGSSDTIVSRNSVSQGLPGDVAKIVELDASHRGLCKFSNSNKDQYNFKMVVENIKRLYELAVDKPESKYDGYPDTSGVETPSTSKEYGQDQQHGILEEIQRVALSTTNETEQSIMTPSQESRLQDDEAIVRDSPKMTFDHSATKDVSTPPVSDMQDLQIAEIQEMMSEAQDKLFSRVPFELLVLQEPVLQGIRYLNYQKPTNVQQAVLSALTLHPPRNVFASYPPGTGKTTALAMALLSRTYYLSTTQPQALVIVPTQLLVRQTEKYIKEMGRFCEGLVIETITASSKPTAKVEANVIIATPGSLLDSIRRHLVDTSQMRFLLMDDIDYLVDLQGLSQQCIQIARKLPGTIQFLLFSDLSTRASDFVDDMLRSSTCEKHQLRAVELNAYKIVHLFFRYSGEQEKLDIICKLPGVATTSTLIIFVQTKSSAWHVHLALATEGHAVANLLEADKSEGIEKLLKRFHDGEFKVLITKDCKTRGLDLPSSSMVINYDIPDADVCRYVRQVSRASKAGRSGFAVNLVSDEKEKEALESVAISQGFNLRELKSDDWDAVENFLRDCTKSQRR</sequence>
<dbReference type="Gene3D" id="1.25.40.20">
    <property type="entry name" value="Ankyrin repeat-containing domain"/>
    <property type="match status" value="3"/>
</dbReference>
<keyword evidence="3" id="KW-0378">Hydrolase</keyword>
<dbReference type="PROSITE" id="PS50297">
    <property type="entry name" value="ANK_REP_REGION"/>
    <property type="match status" value="5"/>
</dbReference>
<dbReference type="InterPro" id="IPR011545">
    <property type="entry name" value="DEAD/DEAH_box_helicase_dom"/>
</dbReference>
<feature type="domain" description="Helicase ATP-binding" evidence="10">
    <location>
        <begin position="1522"/>
        <end position="1669"/>
    </location>
</feature>
<dbReference type="InterPro" id="IPR036770">
    <property type="entry name" value="Ankyrin_rpt-contain_sf"/>
</dbReference>
<protein>
    <recommendedName>
        <fullName evidence="15">RNA helicase</fullName>
    </recommendedName>
</protein>
<evidence type="ECO:0000256" key="9">
    <source>
        <dbReference type="SAM" id="MobiDB-lite"/>
    </source>
</evidence>
<dbReference type="GO" id="GO:0003676">
    <property type="term" value="F:nucleic acid binding"/>
    <property type="evidence" value="ECO:0007669"/>
    <property type="project" value="InterPro"/>
</dbReference>
<dbReference type="Pfam" id="PF00271">
    <property type="entry name" value="Helicase_C"/>
    <property type="match status" value="1"/>
</dbReference>
<dbReference type="InterPro" id="IPR002523">
    <property type="entry name" value="MgTranspt_CorA/ZnTranspt_ZntB"/>
</dbReference>
<dbReference type="Gene3D" id="3.40.50.300">
    <property type="entry name" value="P-loop containing nucleotide triphosphate hydrolases"/>
    <property type="match status" value="2"/>
</dbReference>
<keyword evidence="14" id="KW-1185">Reference proteome</keyword>
<feature type="repeat" description="ANK" evidence="7">
    <location>
        <begin position="126"/>
        <end position="158"/>
    </location>
</feature>
<dbReference type="EMBL" id="JAAOAQ010000193">
    <property type="protein sequence ID" value="KAF5562248.1"/>
    <property type="molecule type" value="Genomic_DNA"/>
</dbReference>
<dbReference type="Proteomes" id="UP000582016">
    <property type="component" value="Unassembled WGS sequence"/>
</dbReference>
<dbReference type="PROSITE" id="PS51192">
    <property type="entry name" value="HELICASE_ATP_BIND_1"/>
    <property type="match status" value="1"/>
</dbReference>
<feature type="compositionally biased region" description="Polar residues" evidence="9">
    <location>
        <begin position="1033"/>
        <end position="1044"/>
    </location>
</feature>
<dbReference type="Gene3D" id="1.20.58.340">
    <property type="entry name" value="Magnesium transport protein CorA, transmembrane region"/>
    <property type="match status" value="1"/>
</dbReference>
<feature type="repeat" description="ANK" evidence="7">
    <location>
        <begin position="295"/>
        <end position="327"/>
    </location>
</feature>
<name>A0A8H5JXL9_9HYPO</name>
<dbReference type="InterPro" id="IPR001650">
    <property type="entry name" value="Helicase_C-like"/>
</dbReference>
<dbReference type="PANTHER" id="PTHR24198">
    <property type="entry name" value="ANKYRIN REPEAT AND PROTEIN KINASE DOMAIN-CONTAINING PROTEIN"/>
    <property type="match status" value="1"/>
</dbReference>
<feature type="region of interest" description="Disordered" evidence="9">
    <location>
        <begin position="759"/>
        <end position="786"/>
    </location>
</feature>
<evidence type="ECO:0000259" key="10">
    <source>
        <dbReference type="PROSITE" id="PS51192"/>
    </source>
</evidence>
<feature type="compositionally biased region" description="Polar residues" evidence="9">
    <location>
        <begin position="23"/>
        <end position="43"/>
    </location>
</feature>
<feature type="compositionally biased region" description="Basic and acidic residues" evidence="9">
    <location>
        <begin position="775"/>
        <end position="786"/>
    </location>
</feature>
<dbReference type="Pfam" id="PF01544">
    <property type="entry name" value="CorA"/>
    <property type="match status" value="1"/>
</dbReference>
<evidence type="ECO:0000256" key="2">
    <source>
        <dbReference type="ARBA" id="ARBA00022741"/>
    </source>
</evidence>
<dbReference type="InterPro" id="IPR014001">
    <property type="entry name" value="Helicase_ATP-bd"/>
</dbReference>
<dbReference type="SUPFAM" id="SSF52540">
    <property type="entry name" value="P-loop containing nucleoside triphosphate hydrolases"/>
    <property type="match status" value="2"/>
</dbReference>
<feature type="domain" description="Helicase C-terminal" evidence="11">
    <location>
        <begin position="1715"/>
        <end position="1865"/>
    </location>
</feature>
<evidence type="ECO:0000313" key="14">
    <source>
        <dbReference type="Proteomes" id="UP000582016"/>
    </source>
</evidence>
<feature type="region of interest" description="Disordered" evidence="9">
    <location>
        <begin position="1016"/>
        <end position="1044"/>
    </location>
</feature>
<dbReference type="OrthoDB" id="5086500at2759"/>
<dbReference type="Pfam" id="PF00023">
    <property type="entry name" value="Ank"/>
    <property type="match status" value="1"/>
</dbReference>
<proteinExistence type="predicted"/>
<evidence type="ECO:0000259" key="11">
    <source>
        <dbReference type="PROSITE" id="PS51194"/>
    </source>
</evidence>
<evidence type="ECO:0000256" key="3">
    <source>
        <dbReference type="ARBA" id="ARBA00022801"/>
    </source>
</evidence>
<evidence type="ECO:0008006" key="15">
    <source>
        <dbReference type="Google" id="ProtNLM"/>
    </source>
</evidence>
<evidence type="ECO:0000256" key="5">
    <source>
        <dbReference type="ARBA" id="ARBA00022840"/>
    </source>
</evidence>
<comment type="caution">
    <text evidence="13">The sequence shown here is derived from an EMBL/GenBank/DDBJ whole genome shotgun (WGS) entry which is preliminary data.</text>
</comment>
<evidence type="ECO:0000259" key="12">
    <source>
        <dbReference type="PROSITE" id="PS51195"/>
    </source>
</evidence>
<evidence type="ECO:0000256" key="1">
    <source>
        <dbReference type="ARBA" id="ARBA00022737"/>
    </source>
</evidence>
<dbReference type="GO" id="GO:0016787">
    <property type="term" value="F:hydrolase activity"/>
    <property type="evidence" value="ECO:0007669"/>
    <property type="project" value="UniProtKB-KW"/>
</dbReference>
<evidence type="ECO:0000256" key="6">
    <source>
        <dbReference type="ARBA" id="ARBA00023043"/>
    </source>
</evidence>
<dbReference type="SMART" id="SM00248">
    <property type="entry name" value="ANK"/>
    <property type="match status" value="9"/>
</dbReference>
<feature type="region of interest" description="Disordered" evidence="9">
    <location>
        <begin position="1"/>
        <end position="45"/>
    </location>
</feature>
<feature type="repeat" description="ANK" evidence="7">
    <location>
        <begin position="92"/>
        <end position="114"/>
    </location>
</feature>